<proteinExistence type="predicted"/>
<feature type="compositionally biased region" description="Polar residues" evidence="1">
    <location>
        <begin position="381"/>
        <end position="390"/>
    </location>
</feature>
<protein>
    <submittedName>
        <fullName evidence="2">Uncharacterized protein</fullName>
    </submittedName>
</protein>
<accession>A0A9D3S5U1</accession>
<dbReference type="PANTHER" id="PTHR45736">
    <property type="entry name" value="ZINC FINGER MYM-TYPE PROTEIN"/>
    <property type="match status" value="1"/>
</dbReference>
<dbReference type="PANTHER" id="PTHR45736:SF5">
    <property type="entry name" value="ZINC FINGER MYM-TYPE PROTEIN 4"/>
    <property type="match status" value="1"/>
</dbReference>
<keyword evidence="3" id="KW-1185">Reference proteome</keyword>
<reference evidence="2" key="1">
    <citation type="submission" date="2021-01" db="EMBL/GenBank/DDBJ databases">
        <title>A chromosome-scale assembly of European eel, Anguilla anguilla.</title>
        <authorList>
            <person name="Henkel C."/>
            <person name="Jong-Raadsen S.A."/>
            <person name="Dufour S."/>
            <person name="Weltzien F.-A."/>
            <person name="Palstra A.P."/>
            <person name="Pelster B."/>
            <person name="Spaink H.P."/>
            <person name="Van Den Thillart G.E."/>
            <person name="Jansen H."/>
            <person name="Zahm M."/>
            <person name="Klopp C."/>
            <person name="Cedric C."/>
            <person name="Louis A."/>
            <person name="Berthelot C."/>
            <person name="Parey E."/>
            <person name="Roest Crollius H."/>
            <person name="Montfort J."/>
            <person name="Robinson-Rechavi M."/>
            <person name="Bucao C."/>
            <person name="Bouchez O."/>
            <person name="Gislard M."/>
            <person name="Lluch J."/>
            <person name="Milhes M."/>
            <person name="Lampietro C."/>
            <person name="Lopez Roques C."/>
            <person name="Donnadieu C."/>
            <person name="Braasch I."/>
            <person name="Desvignes T."/>
            <person name="Postlethwait J."/>
            <person name="Bobe J."/>
            <person name="Guiguen Y."/>
            <person name="Dirks R."/>
        </authorList>
    </citation>
    <scope>NUCLEOTIDE SEQUENCE</scope>
    <source>
        <strain evidence="2">Tag_6206</strain>
        <tissue evidence="2">Liver</tissue>
    </source>
</reference>
<gene>
    <name evidence="2" type="ORF">ANANG_G00001240</name>
</gene>
<dbReference type="EMBL" id="JAFIRN010000001">
    <property type="protein sequence ID" value="KAG5855868.1"/>
    <property type="molecule type" value="Genomic_DNA"/>
</dbReference>
<feature type="region of interest" description="Disordered" evidence="1">
    <location>
        <begin position="1"/>
        <end position="79"/>
    </location>
</feature>
<evidence type="ECO:0000313" key="2">
    <source>
        <dbReference type="EMBL" id="KAG5855868.1"/>
    </source>
</evidence>
<feature type="compositionally biased region" description="Basic and acidic residues" evidence="1">
    <location>
        <begin position="333"/>
        <end position="345"/>
    </location>
</feature>
<name>A0A9D3S5U1_ANGAN</name>
<dbReference type="Proteomes" id="UP001044222">
    <property type="component" value="Unassembled WGS sequence"/>
</dbReference>
<feature type="compositionally biased region" description="Low complexity" evidence="1">
    <location>
        <begin position="1"/>
        <end position="12"/>
    </location>
</feature>
<sequence>MIGSTARAARAAPTSSHKPRPAPTSSRKPRPAPTNSHTPRAAPTSSNTPRAAPTSSNTHSSLAPSPFPHTFPQVPSQPVLPPAPCRAPAVSHLPVYASKEATPVIANVVSLASAPTGQPYVTANTALPGAVPTALIQARINGDASTQTDAMKLPAPPRRVLKNKALLCRPISQNKGTMCKPHQKSVESQTDEVHGQKILVLPVPVPVFIPVPMHLYSQYTPLPVGLPVPLRTAPDHDMAEEEEGERDKPISYGDQGSTYSGDLESEGLSTPRSWEEEPAPGTQRLGPSDQQDSPAPSATLPLLDLEADFPLESLEPESGKGLSVTLRHGGSRRPRDSFPPRKRPPEGALQQHILQATPAGTPANGSPETWEFSEHQRGEENSSVVLCSSS</sequence>
<feature type="compositionally biased region" description="Polar residues" evidence="1">
    <location>
        <begin position="33"/>
        <end position="63"/>
    </location>
</feature>
<feature type="region of interest" description="Disordered" evidence="1">
    <location>
        <begin position="236"/>
        <end position="390"/>
    </location>
</feature>
<evidence type="ECO:0000313" key="3">
    <source>
        <dbReference type="Proteomes" id="UP001044222"/>
    </source>
</evidence>
<organism evidence="2 3">
    <name type="scientific">Anguilla anguilla</name>
    <name type="common">European freshwater eel</name>
    <name type="synonym">Muraena anguilla</name>
    <dbReference type="NCBI Taxonomy" id="7936"/>
    <lineage>
        <taxon>Eukaryota</taxon>
        <taxon>Metazoa</taxon>
        <taxon>Chordata</taxon>
        <taxon>Craniata</taxon>
        <taxon>Vertebrata</taxon>
        <taxon>Euteleostomi</taxon>
        <taxon>Actinopterygii</taxon>
        <taxon>Neopterygii</taxon>
        <taxon>Teleostei</taxon>
        <taxon>Anguilliformes</taxon>
        <taxon>Anguillidae</taxon>
        <taxon>Anguilla</taxon>
    </lineage>
</organism>
<dbReference type="AlphaFoldDB" id="A0A9D3S5U1"/>
<evidence type="ECO:0000256" key="1">
    <source>
        <dbReference type="SAM" id="MobiDB-lite"/>
    </source>
</evidence>
<dbReference type="InterPro" id="IPR051284">
    <property type="entry name" value="ZnF_MYMT-QRICH1"/>
</dbReference>
<comment type="caution">
    <text evidence="2">The sequence shown here is derived from an EMBL/GenBank/DDBJ whole genome shotgun (WGS) entry which is preliminary data.</text>
</comment>